<name>A0ABT6S7D0_9ACTN</name>
<gene>
    <name evidence="2" type="ORF">QIS96_08910</name>
</gene>
<protein>
    <submittedName>
        <fullName evidence="2">Uncharacterized protein</fullName>
    </submittedName>
</protein>
<sequence length="196" mass="20844">MEKRMDENAAPLHVHAASTDPGFIPGITPSKAVAPEDDADAAVEPASGTEPEQDEEQATENETGTGAEDAADTDPAGSEPEADGELKAEADADAEAGEGDGDKAESPAFEAADHRGSITVDGSGLRFRLDDQEAEFDWDEIGAVEHSTSRFGRRLTVTAHTLARRAYPAEVQAPDKATLKRWTTELDDVLDAHFEE</sequence>
<accession>A0ABT6S7D0</accession>
<dbReference type="EMBL" id="JASCIQ010000007">
    <property type="protein sequence ID" value="MDI3403942.1"/>
    <property type="molecule type" value="Genomic_DNA"/>
</dbReference>
<feature type="region of interest" description="Disordered" evidence="1">
    <location>
        <begin position="1"/>
        <end position="117"/>
    </location>
</feature>
<organism evidence="2 3">
    <name type="scientific">Streptomyces cavernicola</name>
    <dbReference type="NCBI Taxonomy" id="3043613"/>
    <lineage>
        <taxon>Bacteria</taxon>
        <taxon>Bacillati</taxon>
        <taxon>Actinomycetota</taxon>
        <taxon>Actinomycetes</taxon>
        <taxon>Kitasatosporales</taxon>
        <taxon>Streptomycetaceae</taxon>
        <taxon>Streptomyces</taxon>
    </lineage>
</organism>
<proteinExistence type="predicted"/>
<dbReference type="Proteomes" id="UP001223978">
    <property type="component" value="Unassembled WGS sequence"/>
</dbReference>
<comment type="caution">
    <text evidence="2">The sequence shown here is derived from an EMBL/GenBank/DDBJ whole genome shotgun (WGS) entry which is preliminary data.</text>
</comment>
<evidence type="ECO:0000256" key="1">
    <source>
        <dbReference type="SAM" id="MobiDB-lite"/>
    </source>
</evidence>
<keyword evidence="3" id="KW-1185">Reference proteome</keyword>
<evidence type="ECO:0000313" key="2">
    <source>
        <dbReference type="EMBL" id="MDI3403942.1"/>
    </source>
</evidence>
<evidence type="ECO:0000313" key="3">
    <source>
        <dbReference type="Proteomes" id="UP001223978"/>
    </source>
</evidence>
<dbReference type="RefSeq" id="WP_282541893.1">
    <property type="nucleotide sequence ID" value="NZ_JASCIQ010000007.1"/>
</dbReference>
<feature type="compositionally biased region" description="Basic and acidic residues" evidence="1">
    <location>
        <begin position="100"/>
        <end position="116"/>
    </location>
</feature>
<reference evidence="2 3" key="1">
    <citation type="submission" date="2023-05" db="EMBL/GenBank/DDBJ databases">
        <title>Draft genome sequence of Streptomyces sp. B-S-A6 isolated from a cave soil in Thailand.</title>
        <authorList>
            <person name="Chamroensaksri N."/>
            <person name="Muangham S."/>
        </authorList>
    </citation>
    <scope>NUCLEOTIDE SEQUENCE [LARGE SCALE GENOMIC DNA]</scope>
    <source>
        <strain evidence="2 3">B-S-A6</strain>
    </source>
</reference>